<evidence type="ECO:0000256" key="4">
    <source>
        <dbReference type="ARBA" id="ARBA00022989"/>
    </source>
</evidence>
<name>A0A379DAL4_9FIRM</name>
<dbReference type="Pfam" id="PF12704">
    <property type="entry name" value="MacB_PCD"/>
    <property type="match status" value="1"/>
</dbReference>
<dbReference type="GO" id="GO:0005886">
    <property type="term" value="C:plasma membrane"/>
    <property type="evidence" value="ECO:0007669"/>
    <property type="project" value="UniProtKB-SubCell"/>
</dbReference>
<evidence type="ECO:0000256" key="2">
    <source>
        <dbReference type="ARBA" id="ARBA00022475"/>
    </source>
</evidence>
<dbReference type="InterPro" id="IPR050250">
    <property type="entry name" value="Macrolide_Exporter_MacB"/>
</dbReference>
<dbReference type="EMBL" id="UGTH01000001">
    <property type="protein sequence ID" value="SUB74840.1"/>
    <property type="molecule type" value="Genomic_DNA"/>
</dbReference>
<comment type="subcellular location">
    <subcellularLocation>
        <location evidence="1">Cell membrane</location>
        <topology evidence="1">Multi-pass membrane protein</topology>
    </subcellularLocation>
</comment>
<dbReference type="GO" id="GO:0022857">
    <property type="term" value="F:transmembrane transporter activity"/>
    <property type="evidence" value="ECO:0007669"/>
    <property type="project" value="TreeGrafter"/>
</dbReference>
<evidence type="ECO:0000259" key="10">
    <source>
        <dbReference type="Pfam" id="PF12704"/>
    </source>
</evidence>
<dbReference type="PANTHER" id="PTHR30572:SF4">
    <property type="entry name" value="ABC TRANSPORTER PERMEASE YTRF"/>
    <property type="match status" value="1"/>
</dbReference>
<evidence type="ECO:0000256" key="7">
    <source>
        <dbReference type="SAM" id="Coils"/>
    </source>
</evidence>
<gene>
    <name evidence="11" type="primary">macB_3</name>
    <name evidence="11" type="ORF">NCTC11088_00602</name>
</gene>
<accession>A0A379DAL4</accession>
<dbReference type="RefSeq" id="WP_004819256.1">
    <property type="nucleotide sequence ID" value="NZ_UGTH01000001.1"/>
</dbReference>
<dbReference type="GO" id="GO:0005524">
    <property type="term" value="F:ATP binding"/>
    <property type="evidence" value="ECO:0007669"/>
    <property type="project" value="UniProtKB-KW"/>
</dbReference>
<feature type="transmembrane region" description="Helical" evidence="8">
    <location>
        <begin position="345"/>
        <end position="367"/>
    </location>
</feature>
<evidence type="ECO:0000313" key="11">
    <source>
        <dbReference type="EMBL" id="SUB74840.1"/>
    </source>
</evidence>
<keyword evidence="3 8" id="KW-0812">Transmembrane</keyword>
<dbReference type="EC" id="3.6.3.-" evidence="11"/>
<dbReference type="GO" id="GO:0016787">
    <property type="term" value="F:hydrolase activity"/>
    <property type="evidence" value="ECO:0007669"/>
    <property type="project" value="UniProtKB-KW"/>
</dbReference>
<reference evidence="11 12" key="1">
    <citation type="submission" date="2018-06" db="EMBL/GenBank/DDBJ databases">
        <authorList>
            <consortium name="Pathogen Informatics"/>
            <person name="Doyle S."/>
        </authorList>
    </citation>
    <scope>NUCLEOTIDE SEQUENCE [LARGE SCALE GENOMIC DNA]</scope>
    <source>
        <strain evidence="11 12">NCTC11088</strain>
    </source>
</reference>
<feature type="transmembrane region" description="Helical" evidence="8">
    <location>
        <begin position="292"/>
        <end position="317"/>
    </location>
</feature>
<dbReference type="Pfam" id="PF02687">
    <property type="entry name" value="FtsX"/>
    <property type="match status" value="1"/>
</dbReference>
<dbReference type="InterPro" id="IPR025857">
    <property type="entry name" value="MacB_PCD"/>
</dbReference>
<keyword evidence="5 8" id="KW-0472">Membrane</keyword>
<keyword evidence="4 8" id="KW-1133">Transmembrane helix</keyword>
<dbReference type="Proteomes" id="UP000254777">
    <property type="component" value="Unassembled WGS sequence"/>
</dbReference>
<keyword evidence="7" id="KW-0175">Coiled coil</keyword>
<evidence type="ECO:0000259" key="9">
    <source>
        <dbReference type="Pfam" id="PF02687"/>
    </source>
</evidence>
<dbReference type="PANTHER" id="PTHR30572">
    <property type="entry name" value="MEMBRANE COMPONENT OF TRANSPORTER-RELATED"/>
    <property type="match status" value="1"/>
</dbReference>
<feature type="transmembrane region" description="Helical" evidence="8">
    <location>
        <begin position="21"/>
        <end position="41"/>
    </location>
</feature>
<keyword evidence="11" id="KW-0067">ATP-binding</keyword>
<protein>
    <submittedName>
        <fullName evidence="11">Macrolide export ATP-binding/permease protein MacB</fullName>
        <ecNumber evidence="11">3.6.3.-</ecNumber>
    </submittedName>
</protein>
<feature type="domain" description="ABC3 transporter permease C-terminal" evidence="9">
    <location>
        <begin position="297"/>
        <end position="409"/>
    </location>
</feature>
<evidence type="ECO:0000256" key="6">
    <source>
        <dbReference type="ARBA" id="ARBA00038076"/>
    </source>
</evidence>
<evidence type="ECO:0000256" key="5">
    <source>
        <dbReference type="ARBA" id="ARBA00023136"/>
    </source>
</evidence>
<keyword evidence="11" id="KW-0547">Nucleotide-binding</keyword>
<keyword evidence="11" id="KW-0378">Hydrolase</keyword>
<feature type="domain" description="MacB-like periplasmic core" evidence="10">
    <location>
        <begin position="21"/>
        <end position="256"/>
    </location>
</feature>
<evidence type="ECO:0000313" key="12">
    <source>
        <dbReference type="Proteomes" id="UP000254777"/>
    </source>
</evidence>
<evidence type="ECO:0000256" key="8">
    <source>
        <dbReference type="SAM" id="Phobius"/>
    </source>
</evidence>
<dbReference type="AlphaFoldDB" id="A0A379DAL4"/>
<feature type="coiled-coil region" evidence="7">
    <location>
        <begin position="240"/>
        <end position="274"/>
    </location>
</feature>
<evidence type="ECO:0000256" key="1">
    <source>
        <dbReference type="ARBA" id="ARBA00004651"/>
    </source>
</evidence>
<dbReference type="InterPro" id="IPR003838">
    <property type="entry name" value="ABC3_permease_C"/>
</dbReference>
<comment type="similarity">
    <text evidence="6">Belongs to the ABC-4 integral membrane protein family.</text>
</comment>
<sequence>MNILENITMALEGLKLNKMRSFLTMLGIIIGIASVISILTIGQAMSKSVSDGFDKFNKNMFQVGLRPKEGYSWTDIQNRDFFKSEDTEFLKQQFGSFIKFIILQGDGKGAKIKTEQGKDLKVNINPSTEGVKEIQKLKMLSGEFYNENDVQAYREVCIISDKVAKDLFGGYSEALGKEVEVDTGNGIYVYRCKGVYKNETINFGALGGQGEDSTTLYIPYTVGVRDFEKNDQKFMNFSIITNKAEDIDFATKEIEKYYNENKFAENEVVKVEAKSVGSELEQITSIMSNVKLAIGGIAAISLLVGGIGVMNILLVSVTERTREIGVRKALGATSKDIRGQFITESIIICIIGGIIGVLLGGSLGYLASSMMKLPTLPNILSIVIAVGFSMSIGIFFGYYPANKAAKLNPIDALRYE</sequence>
<keyword evidence="2" id="KW-1003">Cell membrane</keyword>
<feature type="transmembrane region" description="Helical" evidence="8">
    <location>
        <begin position="379"/>
        <end position="399"/>
    </location>
</feature>
<organism evidence="11 12">
    <name type="scientific">Peptoniphilus indolicus</name>
    <dbReference type="NCBI Taxonomy" id="33030"/>
    <lineage>
        <taxon>Bacteria</taxon>
        <taxon>Bacillati</taxon>
        <taxon>Bacillota</taxon>
        <taxon>Tissierellia</taxon>
        <taxon>Tissierellales</taxon>
        <taxon>Peptoniphilaceae</taxon>
        <taxon>Peptoniphilus</taxon>
    </lineage>
</organism>
<evidence type="ECO:0000256" key="3">
    <source>
        <dbReference type="ARBA" id="ARBA00022692"/>
    </source>
</evidence>
<proteinExistence type="inferred from homology"/>